<feature type="region of interest" description="Disordered" evidence="1">
    <location>
        <begin position="79"/>
        <end position="99"/>
    </location>
</feature>
<name>A0ABQ6MG17_9STRA</name>
<comment type="caution">
    <text evidence="2">The sequence shown here is derived from an EMBL/GenBank/DDBJ whole genome shotgun (WGS) entry which is preliminary data.</text>
</comment>
<evidence type="ECO:0000256" key="1">
    <source>
        <dbReference type="SAM" id="MobiDB-lite"/>
    </source>
</evidence>
<feature type="compositionally biased region" description="Low complexity" evidence="1">
    <location>
        <begin position="12"/>
        <end position="34"/>
    </location>
</feature>
<dbReference type="EMBL" id="BRYB01000226">
    <property type="protein sequence ID" value="GMI25687.1"/>
    <property type="molecule type" value="Genomic_DNA"/>
</dbReference>
<accession>A0ABQ6MG17</accession>
<dbReference type="Proteomes" id="UP001165060">
    <property type="component" value="Unassembled WGS sequence"/>
</dbReference>
<protein>
    <submittedName>
        <fullName evidence="2">Uncharacterized protein</fullName>
    </submittedName>
</protein>
<evidence type="ECO:0000313" key="2">
    <source>
        <dbReference type="EMBL" id="GMI25687.1"/>
    </source>
</evidence>
<organism evidence="2 3">
    <name type="scientific">Tetraparma gracilis</name>
    <dbReference type="NCBI Taxonomy" id="2962635"/>
    <lineage>
        <taxon>Eukaryota</taxon>
        <taxon>Sar</taxon>
        <taxon>Stramenopiles</taxon>
        <taxon>Ochrophyta</taxon>
        <taxon>Bolidophyceae</taxon>
        <taxon>Parmales</taxon>
        <taxon>Triparmaceae</taxon>
        <taxon>Tetraparma</taxon>
    </lineage>
</organism>
<gene>
    <name evidence="2" type="ORF">TeGR_g8587</name>
</gene>
<keyword evidence="3" id="KW-1185">Reference proteome</keyword>
<feature type="region of interest" description="Disordered" evidence="1">
    <location>
        <begin position="1"/>
        <end position="47"/>
    </location>
</feature>
<proteinExistence type="predicted"/>
<evidence type="ECO:0000313" key="3">
    <source>
        <dbReference type="Proteomes" id="UP001165060"/>
    </source>
</evidence>
<reference evidence="2 3" key="1">
    <citation type="journal article" date="2023" name="Commun. Biol.">
        <title>Genome analysis of Parmales, the sister group of diatoms, reveals the evolutionary specialization of diatoms from phago-mixotrophs to photoautotrophs.</title>
        <authorList>
            <person name="Ban H."/>
            <person name="Sato S."/>
            <person name="Yoshikawa S."/>
            <person name="Yamada K."/>
            <person name="Nakamura Y."/>
            <person name="Ichinomiya M."/>
            <person name="Sato N."/>
            <person name="Blanc-Mathieu R."/>
            <person name="Endo H."/>
            <person name="Kuwata A."/>
            <person name="Ogata H."/>
        </authorList>
    </citation>
    <scope>NUCLEOTIDE SEQUENCE [LARGE SCALE GENOMIC DNA]</scope>
</reference>
<sequence length="284" mass="29997">MDPSPRSPQDGTSAQPPSSTFAASFFSPTPTPTTVTDNRHHTQTRTQQLPDAVVMEVSSRIHATPETIRSALLSDMPGCFSGAPRPATPTPPTPKEVSFSRRLRLNLQATTKSHLYHLVLEPQSASAPAPAPAPAPALAPVPAPTSSSISIRPATAASIQVLGSFQLAPSKYDTCELTMTARINTSAPAARASSSSSAISASSSQISKALSGEQQVGPKDALLLLGDLLSLVAALFEAYARCDEIDKLAHEELVKYFATTKSTPAVHEDALVEKSLGFQDKTWR</sequence>